<feature type="region of interest" description="Disordered" evidence="1">
    <location>
        <begin position="120"/>
        <end position="139"/>
    </location>
</feature>
<reference evidence="4" key="1">
    <citation type="submission" date="2016-11" db="EMBL/GenBank/DDBJ databases">
        <authorList>
            <person name="Varghese N."/>
            <person name="Submissions S."/>
        </authorList>
    </citation>
    <scope>NUCLEOTIDE SEQUENCE [LARGE SCALE GENOMIC DNA]</scope>
    <source>
        <strain evidence="4">DSM 6637</strain>
    </source>
</reference>
<keyword evidence="4" id="KW-1185">Reference proteome</keyword>
<evidence type="ECO:0000256" key="2">
    <source>
        <dbReference type="SAM" id="SignalP"/>
    </source>
</evidence>
<evidence type="ECO:0000256" key="1">
    <source>
        <dbReference type="SAM" id="MobiDB-lite"/>
    </source>
</evidence>
<gene>
    <name evidence="3" type="ORF">SAMN05444389_10586</name>
</gene>
<feature type="chain" id="PRO_5012432561" description="Excalibur calcium-binding domain-containing protein" evidence="2">
    <location>
        <begin position="19"/>
        <end position="204"/>
    </location>
</feature>
<dbReference type="OrthoDB" id="7951357at2"/>
<organism evidence="3 4">
    <name type="scientific">Paracoccus solventivorans</name>
    <dbReference type="NCBI Taxonomy" id="53463"/>
    <lineage>
        <taxon>Bacteria</taxon>
        <taxon>Pseudomonadati</taxon>
        <taxon>Pseudomonadota</taxon>
        <taxon>Alphaproteobacteria</taxon>
        <taxon>Rhodobacterales</taxon>
        <taxon>Paracoccaceae</taxon>
        <taxon>Paracoccus</taxon>
    </lineage>
</organism>
<dbReference type="AlphaFoldDB" id="A0A1M7H1D7"/>
<evidence type="ECO:0008006" key="5">
    <source>
        <dbReference type="Google" id="ProtNLM"/>
    </source>
</evidence>
<evidence type="ECO:0000313" key="3">
    <source>
        <dbReference type="EMBL" id="SHM22166.1"/>
    </source>
</evidence>
<proteinExistence type="predicted"/>
<feature type="signal peptide" evidence="2">
    <location>
        <begin position="1"/>
        <end position="18"/>
    </location>
</feature>
<dbReference type="RefSeq" id="WP_073065841.1">
    <property type="nucleotide sequence ID" value="NZ_FRCK01000005.1"/>
</dbReference>
<keyword evidence="2" id="KW-0732">Signal</keyword>
<evidence type="ECO:0000313" key="4">
    <source>
        <dbReference type="Proteomes" id="UP000184444"/>
    </source>
</evidence>
<dbReference type="Proteomes" id="UP000184444">
    <property type="component" value="Unassembled WGS sequence"/>
</dbReference>
<dbReference type="STRING" id="53463.SAMN05444389_10586"/>
<name>A0A1M7H1D7_9RHOB</name>
<accession>A0A1M7H1D7</accession>
<dbReference type="PROSITE" id="PS51257">
    <property type="entry name" value="PROKAR_LIPOPROTEIN"/>
    <property type="match status" value="1"/>
</dbReference>
<protein>
    <recommendedName>
        <fullName evidence="5">Excalibur calcium-binding domain-containing protein</fullName>
    </recommendedName>
</protein>
<dbReference type="EMBL" id="FRCK01000005">
    <property type="protein sequence ID" value="SHM22166.1"/>
    <property type="molecule type" value="Genomic_DNA"/>
</dbReference>
<feature type="region of interest" description="Disordered" evidence="1">
    <location>
        <begin position="175"/>
        <end position="204"/>
    </location>
</feature>
<sequence>MRAKTLIPLVAIPLLALAGCAENSGWNPNYQAGASNYGNYLRAREMALTGRVEAPPQVVPVALPARAPTAAEIAGASAVRTTAAPQAQPRRVRLRGAPAIDPVPGDAVVVTTAVAAPAAAPAPAPQPARRRAPSAQPAAVTATVLPGSVKPLYARTIRVGGDCTAYATPRAAQAEFTARGGPERDPLGLDPDGDGNACGYRPGM</sequence>